<reference evidence="1" key="1">
    <citation type="journal article" date="2021" name="Proc. Natl. Acad. Sci. U.S.A.">
        <title>A Catalog of Tens of Thousands of Viruses from Human Metagenomes Reveals Hidden Associations with Chronic Diseases.</title>
        <authorList>
            <person name="Tisza M.J."/>
            <person name="Buck C.B."/>
        </authorList>
    </citation>
    <scope>NUCLEOTIDE SEQUENCE</scope>
    <source>
        <strain evidence="1">CtPxx43</strain>
    </source>
</reference>
<organism evidence="1">
    <name type="scientific">Siphoviridae sp. ctPxx43</name>
    <dbReference type="NCBI Taxonomy" id="2825489"/>
    <lineage>
        <taxon>Viruses</taxon>
        <taxon>Duplodnaviria</taxon>
        <taxon>Heunggongvirae</taxon>
        <taxon>Uroviricota</taxon>
        <taxon>Caudoviricetes</taxon>
    </lineage>
</organism>
<dbReference type="EMBL" id="BK015396">
    <property type="protein sequence ID" value="DAE04848.1"/>
    <property type="molecule type" value="Genomic_DNA"/>
</dbReference>
<accession>A0A8S5PDU2</accession>
<proteinExistence type="predicted"/>
<dbReference type="SUPFAM" id="SSF69360">
    <property type="entry name" value="Cell wall binding repeat"/>
    <property type="match status" value="2"/>
</dbReference>
<dbReference type="Gene3D" id="2.10.270.10">
    <property type="entry name" value="Cholin Binding"/>
    <property type="match status" value="1"/>
</dbReference>
<protein>
    <submittedName>
        <fullName evidence="1">Uncharacterized protein</fullName>
    </submittedName>
</protein>
<name>A0A8S5PDU2_9CAUD</name>
<evidence type="ECO:0000313" key="1">
    <source>
        <dbReference type="EMBL" id="DAE04848.1"/>
    </source>
</evidence>
<sequence length="297" mass="33230">MKKRTFQRVTAFTLTAALTISSAMTAFAAGWQKNNTGWWYGTNADNSAWYANGWQWIDGNGDGVSECYYFDGNGYIVTNGTTPDGYQVNGDGQWMQNGVVQTKNTATPTSTSRPSSREIVAYLHRGDLYRGKLDELYNAFVDPSKPEWSNGVTNLKMSAAVGSRWTSTHGGWYFLSYDGIDVEAIALNDEGYLLSDTITPDGYYVNKRGVLEINGREVAHSEECLYVASSINVPDKNHVDPNQYRYQDIGIGHSWGMTSYPFGKLVYNHFHGYDKEKGGQDSRIDSWNDFGVCVMFK</sequence>